<sequence>MKCYPLYATRDDLPPIISNVLYCPKSFPTQGGANRHIRSHIRDDPNSSKSYQCHVTPCTKSFYTLNNLRGHVYRVHKCAKRFSCDFKNCPVTCKSKTALKVHQVTHTGVKNFKCGHPNCNKAYKTKGAVTQHHAAVHVAARPFRCSTCSKGFFSKPCLTRHVKGVHETIEAKFECTLCTTKFKTKEGLYIHITSHIGEKPYSCGTCSAGFRTSSSLKSHQYIHRAENKFLCEFCSKKFRRPGERRAHVRLVHPSTPHAPSDCPTCGKTFPNRTRLLRHVGLNHGDRTFFCYFCPKVVKNYKANFETHVRLHTHEKSFICTECKYSTGWPSALVLYRT</sequence>
<evidence type="ECO:0000256" key="4">
    <source>
        <dbReference type="ARBA" id="ARBA00022723"/>
    </source>
</evidence>
<evidence type="ECO:0000256" key="8">
    <source>
        <dbReference type="ARBA" id="ARBA00023015"/>
    </source>
</evidence>
<feature type="domain" description="C2H2-type" evidence="13">
    <location>
        <begin position="260"/>
        <end position="287"/>
    </location>
</feature>
<dbReference type="SUPFAM" id="SSF57667">
    <property type="entry name" value="beta-beta-alpha zinc fingers"/>
    <property type="match status" value="6"/>
</dbReference>
<dbReference type="GO" id="GO:0005634">
    <property type="term" value="C:nucleus"/>
    <property type="evidence" value="ECO:0007669"/>
    <property type="project" value="UniProtKB-SubCell"/>
</dbReference>
<dbReference type="GO" id="GO:0008270">
    <property type="term" value="F:zinc ion binding"/>
    <property type="evidence" value="ECO:0007669"/>
    <property type="project" value="UniProtKB-KW"/>
</dbReference>
<dbReference type="PANTHER" id="PTHR24379">
    <property type="entry name" value="KRAB AND ZINC FINGER DOMAIN-CONTAINING"/>
    <property type="match status" value="1"/>
</dbReference>
<comment type="similarity">
    <text evidence="3">Belongs to the krueppel C2H2-type zinc-finger protein family.</text>
</comment>
<dbReference type="STRING" id="158441.A0A226DJM9"/>
<keyword evidence="11" id="KW-0539">Nucleus</keyword>
<keyword evidence="10" id="KW-0804">Transcription</keyword>
<evidence type="ECO:0000256" key="11">
    <source>
        <dbReference type="ARBA" id="ARBA00023242"/>
    </source>
</evidence>
<evidence type="ECO:0000256" key="2">
    <source>
        <dbReference type="ARBA" id="ARBA00004123"/>
    </source>
</evidence>
<evidence type="ECO:0000256" key="6">
    <source>
        <dbReference type="ARBA" id="ARBA00022771"/>
    </source>
</evidence>
<keyword evidence="9" id="KW-0238">DNA-binding</keyword>
<comment type="caution">
    <text evidence="14">The sequence shown here is derived from an EMBL/GenBank/DDBJ whole genome shotgun (WGS) entry which is preliminary data.</text>
</comment>
<dbReference type="PANTHER" id="PTHR24379:SF121">
    <property type="entry name" value="C2H2-TYPE DOMAIN-CONTAINING PROTEIN"/>
    <property type="match status" value="1"/>
</dbReference>
<comment type="function">
    <text evidence="1">May be involved in transcriptional regulation.</text>
</comment>
<keyword evidence="8" id="KW-0805">Transcription regulation</keyword>
<dbReference type="Gene3D" id="3.30.160.60">
    <property type="entry name" value="Classic Zinc Finger"/>
    <property type="match status" value="7"/>
</dbReference>
<feature type="domain" description="C2H2-type" evidence="13">
    <location>
        <begin position="229"/>
        <end position="257"/>
    </location>
</feature>
<reference evidence="14 15" key="1">
    <citation type="submission" date="2015-12" db="EMBL/GenBank/DDBJ databases">
        <title>The genome of Folsomia candida.</title>
        <authorList>
            <person name="Faddeeva A."/>
            <person name="Derks M.F."/>
            <person name="Anvar Y."/>
            <person name="Smit S."/>
            <person name="Van Straalen N."/>
            <person name="Roelofs D."/>
        </authorList>
    </citation>
    <scope>NUCLEOTIDE SEQUENCE [LARGE SCALE GENOMIC DNA]</scope>
    <source>
        <strain evidence="14 15">VU population</strain>
        <tissue evidence="14">Whole body</tissue>
    </source>
</reference>
<proteinExistence type="inferred from homology"/>
<dbReference type="AlphaFoldDB" id="A0A226DJM9"/>
<dbReference type="PROSITE" id="PS00028">
    <property type="entry name" value="ZINC_FINGER_C2H2_1"/>
    <property type="match status" value="8"/>
</dbReference>
<feature type="domain" description="C2H2-type" evidence="13">
    <location>
        <begin position="51"/>
        <end position="81"/>
    </location>
</feature>
<feature type="domain" description="C2H2-type" evidence="13">
    <location>
        <begin position="173"/>
        <end position="200"/>
    </location>
</feature>
<dbReference type="Pfam" id="PF00096">
    <property type="entry name" value="zf-C2H2"/>
    <property type="match status" value="3"/>
</dbReference>
<dbReference type="EMBL" id="LNIX01000018">
    <property type="protein sequence ID" value="OXA45198.1"/>
    <property type="molecule type" value="Genomic_DNA"/>
</dbReference>
<evidence type="ECO:0000259" key="13">
    <source>
        <dbReference type="PROSITE" id="PS50157"/>
    </source>
</evidence>
<keyword evidence="4" id="KW-0479">Metal-binding</keyword>
<comment type="subcellular location">
    <subcellularLocation>
        <location evidence="2">Nucleus</location>
    </subcellularLocation>
</comment>
<dbReference type="OrthoDB" id="3565419at2759"/>
<evidence type="ECO:0000256" key="12">
    <source>
        <dbReference type="PROSITE-ProRule" id="PRU00042"/>
    </source>
</evidence>
<keyword evidence="6 12" id="KW-0863">Zinc-finger</keyword>
<organism evidence="14 15">
    <name type="scientific">Folsomia candida</name>
    <name type="common">Springtail</name>
    <dbReference type="NCBI Taxonomy" id="158441"/>
    <lineage>
        <taxon>Eukaryota</taxon>
        <taxon>Metazoa</taxon>
        <taxon>Ecdysozoa</taxon>
        <taxon>Arthropoda</taxon>
        <taxon>Hexapoda</taxon>
        <taxon>Collembola</taxon>
        <taxon>Entomobryomorpha</taxon>
        <taxon>Isotomoidea</taxon>
        <taxon>Isotomidae</taxon>
        <taxon>Proisotominae</taxon>
        <taxon>Folsomia</taxon>
    </lineage>
</organism>
<keyword evidence="7" id="KW-0862">Zinc</keyword>
<evidence type="ECO:0000256" key="7">
    <source>
        <dbReference type="ARBA" id="ARBA00022833"/>
    </source>
</evidence>
<evidence type="ECO:0000256" key="10">
    <source>
        <dbReference type="ARBA" id="ARBA00023163"/>
    </source>
</evidence>
<protein>
    <submittedName>
        <fullName evidence="14">Zinc finger protein 84</fullName>
    </submittedName>
</protein>
<dbReference type="Proteomes" id="UP000198287">
    <property type="component" value="Unassembled WGS sequence"/>
</dbReference>
<accession>A0A226DJM9</accession>
<evidence type="ECO:0000313" key="15">
    <source>
        <dbReference type="Proteomes" id="UP000198287"/>
    </source>
</evidence>
<dbReference type="GO" id="GO:0003677">
    <property type="term" value="F:DNA binding"/>
    <property type="evidence" value="ECO:0007669"/>
    <property type="project" value="UniProtKB-KW"/>
</dbReference>
<gene>
    <name evidence="14" type="ORF">Fcan01_19841</name>
</gene>
<feature type="domain" description="C2H2-type" evidence="13">
    <location>
        <begin position="82"/>
        <end position="111"/>
    </location>
</feature>
<dbReference type="FunFam" id="3.30.160.60:FF:000771">
    <property type="entry name" value="zinc finger protein 648"/>
    <property type="match status" value="1"/>
</dbReference>
<dbReference type="SMART" id="SM00355">
    <property type="entry name" value="ZnF_C2H2"/>
    <property type="match status" value="10"/>
</dbReference>
<evidence type="ECO:0000256" key="9">
    <source>
        <dbReference type="ARBA" id="ARBA00023125"/>
    </source>
</evidence>
<feature type="domain" description="C2H2-type" evidence="13">
    <location>
        <begin position="201"/>
        <end position="228"/>
    </location>
</feature>
<evidence type="ECO:0000256" key="5">
    <source>
        <dbReference type="ARBA" id="ARBA00022737"/>
    </source>
</evidence>
<name>A0A226DJM9_FOLCA</name>
<dbReference type="PROSITE" id="PS50157">
    <property type="entry name" value="ZINC_FINGER_C2H2_2"/>
    <property type="match status" value="8"/>
</dbReference>
<feature type="domain" description="C2H2-type" evidence="13">
    <location>
        <begin position="112"/>
        <end position="142"/>
    </location>
</feature>
<evidence type="ECO:0000313" key="14">
    <source>
        <dbReference type="EMBL" id="OXA45198.1"/>
    </source>
</evidence>
<evidence type="ECO:0000256" key="3">
    <source>
        <dbReference type="ARBA" id="ARBA00006991"/>
    </source>
</evidence>
<feature type="domain" description="C2H2-type" evidence="13">
    <location>
        <begin position="143"/>
        <end position="171"/>
    </location>
</feature>
<dbReference type="InterPro" id="IPR013087">
    <property type="entry name" value="Znf_C2H2_type"/>
</dbReference>
<evidence type="ECO:0000256" key="1">
    <source>
        <dbReference type="ARBA" id="ARBA00003767"/>
    </source>
</evidence>
<keyword evidence="15" id="KW-1185">Reference proteome</keyword>
<dbReference type="InterPro" id="IPR036236">
    <property type="entry name" value="Znf_C2H2_sf"/>
</dbReference>
<keyword evidence="5" id="KW-0677">Repeat</keyword>
<dbReference type="OMA" id="CECANCR"/>